<dbReference type="RefSeq" id="XP_015658966.1">
    <property type="nucleotide sequence ID" value="XM_015802522.1"/>
</dbReference>
<feature type="compositionally biased region" description="Low complexity" evidence="1">
    <location>
        <begin position="13"/>
        <end position="27"/>
    </location>
</feature>
<dbReference type="GeneID" id="26905028"/>
<feature type="region of interest" description="Disordered" evidence="1">
    <location>
        <begin position="1"/>
        <end position="69"/>
    </location>
</feature>
<dbReference type="OrthoDB" id="266845at2759"/>
<sequence>MTGRRGVGRPPAKKTAAAATAVKSTTKLSVPHADSLPSLTRSGQRRGHLNTGAAEGTRETRAEVEEEEVTLVYRKPSTRSTRPQREAAGALRDDAVRDAASHGAVASFAPSYSSSTSSPETSTLAFMQRATGQVNLARYLAHCGVEDVQLRSESGEAVYAVTQDQVFHCSNDRLETAFQALRNIESLLLTPADTSSASGTPWVGHVCWVRPAHQQAMVALARVCEAAVPLQLPSLVDASVLAIMDGKERSRMTWRLSLALAEGRRTHRSSRISNDASDSAGSVVAEKSGAAGTVAALFAASSQQPTSTSAAATNVELVPSPVRLSDVHRRLRLLRRLRQLRNAYGTLLPRLHSAGTNTELCRCLFSHDADTCQTLRRLRELWMSAGASTALPELSDPFPMSIPRTRGGAAAGISSRAKALYDVLSSFLGNPLLLDTLLPFVGISARHPHEEALLQHLVAQLKEDTAVDAATWGPMAAMASWRCTDGFYVVQHAARVRALRRVLAAAQFYGLPRFLRSIRATASMAAAGTAAATSVLSGGESSNWMKPTTLLRAQAREADQFFLTPDLLDPASFTQPDSMQVQLVQEELITLQRAHGAFCLVVGEADEIVTLVHDHLAFAGRRWQHVVKKHEEEGGVVKTERPAEDDDEEGDGIHARANAPSSSFTARETQARSSPRDPLYGYVLRTVDAAHRHALEKAQPPHQSASSATAVTHAVPLPFSHVQWVEGGSTNQWSPSTHYYGLVYMVVLETDEQETEEGSLVTEGLLPETAISITEGDGAATLRPPRSPTYCLNAMLELWRS</sequence>
<keyword evidence="3" id="KW-1185">Reference proteome</keyword>
<evidence type="ECO:0000313" key="2">
    <source>
        <dbReference type="EMBL" id="KPA80527.1"/>
    </source>
</evidence>
<gene>
    <name evidence="2" type="ORF">ABB37_04737</name>
</gene>
<dbReference type="EMBL" id="LGTL01000008">
    <property type="protein sequence ID" value="KPA80527.1"/>
    <property type="molecule type" value="Genomic_DNA"/>
</dbReference>
<feature type="compositionally biased region" description="Polar residues" evidence="1">
    <location>
        <begin position="659"/>
        <end position="673"/>
    </location>
</feature>
<proteinExistence type="predicted"/>
<feature type="region of interest" description="Disordered" evidence="1">
    <location>
        <begin position="631"/>
        <end position="677"/>
    </location>
</feature>
<dbReference type="AlphaFoldDB" id="A0A0M9G1X5"/>
<protein>
    <submittedName>
        <fullName evidence="2">Uncharacterized protein</fullName>
    </submittedName>
</protein>
<dbReference type="OMA" id="ASWRCTD"/>
<comment type="caution">
    <text evidence="2">The sequence shown here is derived from an EMBL/GenBank/DDBJ whole genome shotgun (WGS) entry which is preliminary data.</text>
</comment>
<dbReference type="VEuPathDB" id="TriTrypDB:LpyrH10_08_1860"/>
<feature type="compositionally biased region" description="Basic and acidic residues" evidence="1">
    <location>
        <begin position="631"/>
        <end position="642"/>
    </location>
</feature>
<reference evidence="2 3" key="1">
    <citation type="submission" date="2015-07" db="EMBL/GenBank/DDBJ databases">
        <title>High-quality genome of monoxenous trypanosomatid Leptomonas pyrrhocoris.</title>
        <authorList>
            <person name="Flegontov P."/>
            <person name="Butenko A."/>
            <person name="Firsov S."/>
            <person name="Vlcek C."/>
            <person name="Logacheva M.D."/>
            <person name="Field M."/>
            <person name="Filatov D."/>
            <person name="Flegontova O."/>
            <person name="Gerasimov E."/>
            <person name="Jackson A.P."/>
            <person name="Kelly S."/>
            <person name="Opperdoes F."/>
            <person name="O'Reilly A."/>
            <person name="Votypka J."/>
            <person name="Yurchenko V."/>
            <person name="Lukes J."/>
        </authorList>
    </citation>
    <scope>NUCLEOTIDE SEQUENCE [LARGE SCALE GENOMIC DNA]</scope>
    <source>
        <strain evidence="2">H10</strain>
    </source>
</reference>
<evidence type="ECO:0000256" key="1">
    <source>
        <dbReference type="SAM" id="MobiDB-lite"/>
    </source>
</evidence>
<dbReference type="Proteomes" id="UP000037923">
    <property type="component" value="Unassembled WGS sequence"/>
</dbReference>
<accession>A0A0M9G1X5</accession>
<organism evidence="2 3">
    <name type="scientific">Leptomonas pyrrhocoris</name>
    <name type="common">Firebug parasite</name>
    <dbReference type="NCBI Taxonomy" id="157538"/>
    <lineage>
        <taxon>Eukaryota</taxon>
        <taxon>Discoba</taxon>
        <taxon>Euglenozoa</taxon>
        <taxon>Kinetoplastea</taxon>
        <taxon>Metakinetoplastina</taxon>
        <taxon>Trypanosomatida</taxon>
        <taxon>Trypanosomatidae</taxon>
        <taxon>Leishmaniinae</taxon>
        <taxon>Leptomonas</taxon>
    </lineage>
</organism>
<name>A0A0M9G1X5_LEPPY</name>
<evidence type="ECO:0000313" key="3">
    <source>
        <dbReference type="Proteomes" id="UP000037923"/>
    </source>
</evidence>